<dbReference type="EMBL" id="AODF01000020">
    <property type="protein sequence ID" value="EUJ30997.1"/>
    <property type="molecule type" value="Genomic_DNA"/>
</dbReference>
<dbReference type="SMART" id="SM00448">
    <property type="entry name" value="REC"/>
    <property type="match status" value="1"/>
</dbReference>
<evidence type="ECO:0000256" key="5">
    <source>
        <dbReference type="PROSITE-ProRule" id="PRU00169"/>
    </source>
</evidence>
<keyword evidence="2" id="KW-0902">Two-component regulatory system</keyword>
<dbReference type="InterPro" id="IPR011006">
    <property type="entry name" value="CheY-like_superfamily"/>
</dbReference>
<dbReference type="Gene3D" id="2.40.50.1020">
    <property type="entry name" value="LytTr DNA-binding domain"/>
    <property type="match status" value="1"/>
</dbReference>
<dbReference type="PANTHER" id="PTHR37299">
    <property type="entry name" value="TRANSCRIPTIONAL REGULATOR-RELATED"/>
    <property type="match status" value="1"/>
</dbReference>
<accession>A0ABP3AY45</accession>
<proteinExistence type="predicted"/>
<keyword evidence="3" id="KW-0010">Activator</keyword>
<dbReference type="RefSeq" id="WP_036097537.1">
    <property type="nucleotide sequence ID" value="NZ_AODF01000020.1"/>
</dbReference>
<feature type="domain" description="HTH LytTR-type" evidence="7">
    <location>
        <begin position="156"/>
        <end position="242"/>
    </location>
</feature>
<gene>
    <name evidence="8" type="ORF">MFLO_09897</name>
</gene>
<evidence type="ECO:0000256" key="2">
    <source>
        <dbReference type="ARBA" id="ARBA00023012"/>
    </source>
</evidence>
<evidence type="ECO:0000259" key="6">
    <source>
        <dbReference type="PROSITE" id="PS50110"/>
    </source>
</evidence>
<dbReference type="SMART" id="SM00850">
    <property type="entry name" value="LytTR"/>
    <property type="match status" value="1"/>
</dbReference>
<protein>
    <submittedName>
        <fullName evidence="8">2-components response regulator protein</fullName>
    </submittedName>
</protein>
<dbReference type="InterPro" id="IPR007492">
    <property type="entry name" value="LytTR_DNA-bd_dom"/>
</dbReference>
<reference evidence="8 9" key="1">
    <citation type="journal article" date="2014" name="Int. J. Syst. Evol. Microbiol.">
        <title>Listeria floridensis sp. nov., Listeria aquatica sp. nov., Listeria cornellensis sp. nov., Listeria riparia sp. nov. and Listeria grandensis sp. nov., from agricultural and natural environments.</title>
        <authorList>
            <person name="den Bakker H.C."/>
            <person name="Warchocki S."/>
            <person name="Wright E.M."/>
            <person name="Allred A.F."/>
            <person name="Ahlstrom C."/>
            <person name="Manuel C.S."/>
            <person name="Stasiewicz M.J."/>
            <person name="Burrell A."/>
            <person name="Roof S."/>
            <person name="Strawn L."/>
            <person name="Fortes E.D."/>
            <person name="Nightingale K.K."/>
            <person name="Kephart D."/>
            <person name="Wiedmann M."/>
        </authorList>
    </citation>
    <scope>NUCLEOTIDE SEQUENCE [LARGE SCALE GENOMIC DNA]</scope>
    <source>
        <strain evidence="8 9">FSL S10-1187</strain>
    </source>
</reference>
<evidence type="ECO:0000256" key="1">
    <source>
        <dbReference type="ARBA" id="ARBA00022490"/>
    </source>
</evidence>
<dbReference type="Pfam" id="PF04397">
    <property type="entry name" value="LytTR"/>
    <property type="match status" value="1"/>
</dbReference>
<dbReference type="PROSITE" id="PS50930">
    <property type="entry name" value="HTH_LYTTR"/>
    <property type="match status" value="1"/>
</dbReference>
<comment type="caution">
    <text evidence="8">The sequence shown here is derived from an EMBL/GenBank/DDBJ whole genome shotgun (WGS) entry which is preliminary data.</text>
</comment>
<keyword evidence="5" id="KW-0597">Phosphoprotein</keyword>
<feature type="domain" description="Response regulatory" evidence="6">
    <location>
        <begin position="3"/>
        <end position="127"/>
    </location>
</feature>
<organism evidence="8 9">
    <name type="scientific">Listeria floridensis FSL S10-1187</name>
    <dbReference type="NCBI Taxonomy" id="1265817"/>
    <lineage>
        <taxon>Bacteria</taxon>
        <taxon>Bacillati</taxon>
        <taxon>Bacillota</taxon>
        <taxon>Bacilli</taxon>
        <taxon>Bacillales</taxon>
        <taxon>Listeriaceae</taxon>
        <taxon>Listeria</taxon>
    </lineage>
</organism>
<sequence length="242" mass="28413">MLPIFICEDNKIQRERLEKNIEDFIMLEHYDMELVKASADPNEILEAVKEQNSLGLYFLDIDLQQPELNGFELAKEIRKLDPRGFIIFITTHAELTYLTFTYKVEALDYIIKDNISEVKERVHACLDSVQQRLLDDREMENYFTFHVTEKKVIHEKIDDILFFETSSKIHKIVMHGKNRQIEFYAKMKQIEKLLGEPFYRCHRSFLVNKNNISEVDVTNGTITMSNGETCIASNKLIKGLKL</sequence>
<keyword evidence="9" id="KW-1185">Reference proteome</keyword>
<dbReference type="CDD" id="cd17533">
    <property type="entry name" value="REC_LytTR_AgrA-like"/>
    <property type="match status" value="1"/>
</dbReference>
<evidence type="ECO:0000256" key="4">
    <source>
        <dbReference type="ARBA" id="ARBA00037164"/>
    </source>
</evidence>
<dbReference type="Gene3D" id="3.40.50.2300">
    <property type="match status" value="1"/>
</dbReference>
<evidence type="ECO:0000259" key="7">
    <source>
        <dbReference type="PROSITE" id="PS50930"/>
    </source>
</evidence>
<dbReference type="InterPro" id="IPR001789">
    <property type="entry name" value="Sig_transdc_resp-reg_receiver"/>
</dbReference>
<dbReference type="PANTHER" id="PTHR37299:SF3">
    <property type="entry name" value="STAGE 0 SPORULATION PROTEIN A HOMOLOG"/>
    <property type="match status" value="1"/>
</dbReference>
<name>A0ABP3AY45_9LIST</name>
<feature type="modified residue" description="4-aspartylphosphate" evidence="5">
    <location>
        <position position="60"/>
    </location>
</feature>
<keyword evidence="1" id="KW-0963">Cytoplasm</keyword>
<dbReference type="Pfam" id="PF00072">
    <property type="entry name" value="Response_reg"/>
    <property type="match status" value="1"/>
</dbReference>
<dbReference type="InterPro" id="IPR046947">
    <property type="entry name" value="LytR-like"/>
</dbReference>
<evidence type="ECO:0000256" key="3">
    <source>
        <dbReference type="ARBA" id="ARBA00023159"/>
    </source>
</evidence>
<dbReference type="Proteomes" id="UP000019249">
    <property type="component" value="Unassembled WGS sequence"/>
</dbReference>
<dbReference type="SUPFAM" id="SSF52172">
    <property type="entry name" value="CheY-like"/>
    <property type="match status" value="1"/>
</dbReference>
<comment type="function">
    <text evidence="4">Required for high-level post-exponential phase expression of a series of secreted proteins.</text>
</comment>
<dbReference type="PROSITE" id="PS50110">
    <property type="entry name" value="RESPONSE_REGULATORY"/>
    <property type="match status" value="1"/>
</dbReference>
<evidence type="ECO:0000313" key="8">
    <source>
        <dbReference type="EMBL" id="EUJ30997.1"/>
    </source>
</evidence>
<evidence type="ECO:0000313" key="9">
    <source>
        <dbReference type="Proteomes" id="UP000019249"/>
    </source>
</evidence>